<feature type="transmembrane region" description="Helical" evidence="1">
    <location>
        <begin position="71"/>
        <end position="89"/>
    </location>
</feature>
<keyword evidence="1" id="KW-1133">Transmembrane helix</keyword>
<feature type="transmembrane region" description="Helical" evidence="1">
    <location>
        <begin position="12"/>
        <end position="32"/>
    </location>
</feature>
<dbReference type="AlphaFoldDB" id="A0A8J8SX81"/>
<keyword evidence="1" id="KW-0812">Transmembrane</keyword>
<evidence type="ECO:0000313" key="2">
    <source>
        <dbReference type="EMBL" id="TNV73638.1"/>
    </source>
</evidence>
<feature type="transmembrane region" description="Helical" evidence="1">
    <location>
        <begin position="121"/>
        <end position="140"/>
    </location>
</feature>
<protein>
    <submittedName>
        <fullName evidence="2">Uncharacterized protein</fullName>
    </submittedName>
</protein>
<reference evidence="2" key="1">
    <citation type="submission" date="2019-06" db="EMBL/GenBank/DDBJ databases">
        <authorList>
            <person name="Zheng W."/>
        </authorList>
    </citation>
    <scope>NUCLEOTIDE SEQUENCE</scope>
    <source>
        <strain evidence="2">QDHG01</strain>
    </source>
</reference>
<gene>
    <name evidence="2" type="ORF">FGO68_gene9517</name>
</gene>
<evidence type="ECO:0000313" key="3">
    <source>
        <dbReference type="Proteomes" id="UP000785679"/>
    </source>
</evidence>
<name>A0A8J8SX81_HALGN</name>
<keyword evidence="1" id="KW-0472">Membrane</keyword>
<feature type="transmembrane region" description="Helical" evidence="1">
    <location>
        <begin position="44"/>
        <end position="65"/>
    </location>
</feature>
<dbReference type="EMBL" id="RRYP01018440">
    <property type="protein sequence ID" value="TNV73638.1"/>
    <property type="molecule type" value="Genomic_DNA"/>
</dbReference>
<proteinExistence type="predicted"/>
<evidence type="ECO:0000256" key="1">
    <source>
        <dbReference type="SAM" id="Phobius"/>
    </source>
</evidence>
<accession>A0A8J8SX81</accession>
<keyword evidence="3" id="KW-1185">Reference proteome</keyword>
<dbReference type="Proteomes" id="UP000785679">
    <property type="component" value="Unassembled WGS sequence"/>
</dbReference>
<comment type="caution">
    <text evidence="2">The sequence shown here is derived from an EMBL/GenBank/DDBJ whole genome shotgun (WGS) entry which is preliminary data.</text>
</comment>
<organism evidence="2 3">
    <name type="scientific">Halteria grandinella</name>
    <dbReference type="NCBI Taxonomy" id="5974"/>
    <lineage>
        <taxon>Eukaryota</taxon>
        <taxon>Sar</taxon>
        <taxon>Alveolata</taxon>
        <taxon>Ciliophora</taxon>
        <taxon>Intramacronucleata</taxon>
        <taxon>Spirotrichea</taxon>
        <taxon>Stichotrichia</taxon>
        <taxon>Sporadotrichida</taxon>
        <taxon>Halteriidae</taxon>
        <taxon>Halteria</taxon>
    </lineage>
</organism>
<sequence length="161" mass="18734">MCLIVFLVQRQPLIMILLVAALIVLSFLSMLFSSRFKNYLKHVFTLYFIFLVGGGVFVSLSAFQMQGYVNISPQFFYGFHTCILGIFILKNTDNKVKLFFVCVTPPILLKMFQLYDLETLQFIEFAICGAVLLALMLYRLEYTERLCFSKKILNQKQMYNP</sequence>